<dbReference type="Proteomes" id="UP000541444">
    <property type="component" value="Unassembled WGS sequence"/>
</dbReference>
<protein>
    <submittedName>
        <fullName evidence="10">Uncharacterized protein</fullName>
    </submittedName>
</protein>
<dbReference type="InterPro" id="IPR050391">
    <property type="entry name" value="Mito_Metabolite_Transporter"/>
</dbReference>
<dbReference type="Pfam" id="PF00153">
    <property type="entry name" value="Mito_carr"/>
    <property type="match status" value="1"/>
</dbReference>
<keyword evidence="4 8" id="KW-0812">Transmembrane</keyword>
<dbReference type="SUPFAM" id="SSF103506">
    <property type="entry name" value="Mitochondrial carrier"/>
    <property type="match status" value="1"/>
</dbReference>
<comment type="subcellular location">
    <subcellularLocation>
        <location evidence="1">Membrane</location>
        <topology evidence="1">Multi-pass membrane protein</topology>
    </subcellularLocation>
</comment>
<dbReference type="InterPro" id="IPR023395">
    <property type="entry name" value="MCP_dom_sf"/>
</dbReference>
<evidence type="ECO:0000256" key="8">
    <source>
        <dbReference type="PROSITE-ProRule" id="PRU00282"/>
    </source>
</evidence>
<dbReference type="AlphaFoldDB" id="A0A7J7M782"/>
<dbReference type="PROSITE" id="PS50920">
    <property type="entry name" value="SOLCAR"/>
    <property type="match status" value="1"/>
</dbReference>
<comment type="similarity">
    <text evidence="2 9">Belongs to the mitochondrial carrier (TC 2.A.29) family.</text>
</comment>
<keyword evidence="7 8" id="KW-0472">Membrane</keyword>
<dbReference type="Gene3D" id="1.50.40.10">
    <property type="entry name" value="Mitochondrial carrier domain"/>
    <property type="match status" value="1"/>
</dbReference>
<dbReference type="OrthoDB" id="756301at2759"/>
<evidence type="ECO:0000313" key="10">
    <source>
        <dbReference type="EMBL" id="KAF6150670.1"/>
    </source>
</evidence>
<dbReference type="PANTHER" id="PTHR45618">
    <property type="entry name" value="MITOCHONDRIAL DICARBOXYLATE CARRIER-RELATED"/>
    <property type="match status" value="1"/>
</dbReference>
<feature type="repeat" description="Solcar" evidence="8">
    <location>
        <begin position="15"/>
        <end position="106"/>
    </location>
</feature>
<evidence type="ECO:0000256" key="9">
    <source>
        <dbReference type="RuleBase" id="RU000488"/>
    </source>
</evidence>
<evidence type="ECO:0000256" key="2">
    <source>
        <dbReference type="ARBA" id="ARBA00006375"/>
    </source>
</evidence>
<keyword evidence="3 9" id="KW-0813">Transport</keyword>
<evidence type="ECO:0000256" key="5">
    <source>
        <dbReference type="ARBA" id="ARBA00022737"/>
    </source>
</evidence>
<evidence type="ECO:0000256" key="1">
    <source>
        <dbReference type="ARBA" id="ARBA00004141"/>
    </source>
</evidence>
<sequence length="213" mass="23679">ILTNKAIVANDGKPLPLYQKPLCGLAVGAIKAFIRSLTELVLIQMQADATLPLAQYKNYKNAFHSLAYISVDEGVTALWKEILAIIVDILVHSSLLSRDFAVRTSPMLIEEVEQSLHDAIMIIRRALKNSTMVVGGENRMSALARSRSPNLQILSRYDGNSTVGHRLYKEITKVEFVKMKGKGSLTQPTNSYQCIYVTEVESFKQIGLQIDPD</sequence>
<keyword evidence="6" id="KW-1133">Transmembrane helix</keyword>
<name>A0A7J7M782_9MAGN</name>
<comment type="caution">
    <text evidence="10">The sequence shown here is derived from an EMBL/GenBank/DDBJ whole genome shotgun (WGS) entry which is preliminary data.</text>
</comment>
<evidence type="ECO:0000256" key="7">
    <source>
        <dbReference type="ARBA" id="ARBA00023136"/>
    </source>
</evidence>
<dbReference type="GO" id="GO:0016020">
    <property type="term" value="C:membrane"/>
    <property type="evidence" value="ECO:0007669"/>
    <property type="project" value="UniProtKB-SubCell"/>
</dbReference>
<proteinExistence type="inferred from homology"/>
<gene>
    <name evidence="10" type="ORF">GIB67_020753</name>
</gene>
<evidence type="ECO:0000313" key="11">
    <source>
        <dbReference type="Proteomes" id="UP000541444"/>
    </source>
</evidence>
<evidence type="ECO:0000256" key="4">
    <source>
        <dbReference type="ARBA" id="ARBA00022692"/>
    </source>
</evidence>
<keyword evidence="5" id="KW-0677">Repeat</keyword>
<feature type="non-terminal residue" evidence="10">
    <location>
        <position position="1"/>
    </location>
</feature>
<keyword evidence="11" id="KW-1185">Reference proteome</keyword>
<organism evidence="10 11">
    <name type="scientific">Kingdonia uniflora</name>
    <dbReference type="NCBI Taxonomy" id="39325"/>
    <lineage>
        <taxon>Eukaryota</taxon>
        <taxon>Viridiplantae</taxon>
        <taxon>Streptophyta</taxon>
        <taxon>Embryophyta</taxon>
        <taxon>Tracheophyta</taxon>
        <taxon>Spermatophyta</taxon>
        <taxon>Magnoliopsida</taxon>
        <taxon>Ranunculales</taxon>
        <taxon>Circaeasteraceae</taxon>
        <taxon>Kingdonia</taxon>
    </lineage>
</organism>
<evidence type="ECO:0000256" key="6">
    <source>
        <dbReference type="ARBA" id="ARBA00022989"/>
    </source>
</evidence>
<dbReference type="EMBL" id="JACGCM010001726">
    <property type="protein sequence ID" value="KAF6150670.1"/>
    <property type="molecule type" value="Genomic_DNA"/>
</dbReference>
<evidence type="ECO:0000256" key="3">
    <source>
        <dbReference type="ARBA" id="ARBA00022448"/>
    </source>
</evidence>
<accession>A0A7J7M782</accession>
<reference evidence="10 11" key="1">
    <citation type="journal article" date="2020" name="IScience">
        <title>Genome Sequencing of the Endangered Kingdonia uniflora (Circaeasteraceae, Ranunculales) Reveals Potential Mechanisms of Evolutionary Specialization.</title>
        <authorList>
            <person name="Sun Y."/>
            <person name="Deng T."/>
            <person name="Zhang A."/>
            <person name="Moore M.J."/>
            <person name="Landis J.B."/>
            <person name="Lin N."/>
            <person name="Zhang H."/>
            <person name="Zhang X."/>
            <person name="Huang J."/>
            <person name="Zhang X."/>
            <person name="Sun H."/>
            <person name="Wang H."/>
        </authorList>
    </citation>
    <scope>NUCLEOTIDE SEQUENCE [LARGE SCALE GENOMIC DNA]</scope>
    <source>
        <strain evidence="10">TB1705</strain>
        <tissue evidence="10">Leaf</tissue>
    </source>
</reference>
<dbReference type="InterPro" id="IPR018108">
    <property type="entry name" value="MCP_transmembrane"/>
</dbReference>